<protein>
    <submittedName>
        <fullName evidence="1">Uncharacterized protein YfdQ (DUF2303 family)</fullName>
    </submittedName>
</protein>
<sequence>MTTTTHTDAEAIANLGRRAAEVTPYPLTPATSLAVTRTQYEENITVRNLEKYLPQPTRPRGSVTLTTPGDFVSYVNRLADVDTTTVWADEDRQRLTAVLNDHSGKDMAGWRDHTVTLSLRADDDWRRWMNNTGCLYTQHEFAELIEELSHTIVSPTGADLLEIVSTFRATRSSEFASGVRLDNGDVQLAYTTETTASAGRKGTIEVPSEFRLAVTPYAGIDARMVTARLRYRIEHGTLRIGYTIVRPEQMAHAVFGEIVDQVREALDGITVYSGHAPIALNI</sequence>
<evidence type="ECO:0000313" key="1">
    <source>
        <dbReference type="EMBL" id="MBA8925891.1"/>
    </source>
</evidence>
<dbReference type="Pfam" id="PF10065">
    <property type="entry name" value="DUF2303"/>
    <property type="match status" value="1"/>
</dbReference>
<accession>A0ABR6BG78</accession>
<dbReference type="InterPro" id="IPR019276">
    <property type="entry name" value="DUF2303"/>
</dbReference>
<dbReference type="RefSeq" id="WP_182837511.1">
    <property type="nucleotide sequence ID" value="NZ_BAAABQ010000059.1"/>
</dbReference>
<dbReference type="EMBL" id="JACJID010000002">
    <property type="protein sequence ID" value="MBA8925891.1"/>
    <property type="molecule type" value="Genomic_DNA"/>
</dbReference>
<proteinExistence type="predicted"/>
<comment type="caution">
    <text evidence="1">The sequence shown here is derived from an EMBL/GenBank/DDBJ whole genome shotgun (WGS) entry which is preliminary data.</text>
</comment>
<evidence type="ECO:0000313" key="2">
    <source>
        <dbReference type="Proteomes" id="UP000517916"/>
    </source>
</evidence>
<keyword evidence="2" id="KW-1185">Reference proteome</keyword>
<reference evidence="1 2" key="1">
    <citation type="submission" date="2020-08" db="EMBL/GenBank/DDBJ databases">
        <title>Genomic Encyclopedia of Archaeal and Bacterial Type Strains, Phase II (KMG-II): from individual species to whole genera.</title>
        <authorList>
            <person name="Goeker M."/>
        </authorList>
    </citation>
    <scope>NUCLEOTIDE SEQUENCE [LARGE SCALE GENOMIC DNA]</scope>
    <source>
        <strain evidence="1 2">DSM 43850</strain>
    </source>
</reference>
<gene>
    <name evidence="1" type="ORF">BC739_003090</name>
</gene>
<dbReference type="Proteomes" id="UP000517916">
    <property type="component" value="Unassembled WGS sequence"/>
</dbReference>
<name>A0ABR6BG78_9PSEU</name>
<organism evidence="1 2">
    <name type="scientific">Kutzneria viridogrisea</name>
    <dbReference type="NCBI Taxonomy" id="47990"/>
    <lineage>
        <taxon>Bacteria</taxon>
        <taxon>Bacillati</taxon>
        <taxon>Actinomycetota</taxon>
        <taxon>Actinomycetes</taxon>
        <taxon>Pseudonocardiales</taxon>
        <taxon>Pseudonocardiaceae</taxon>
        <taxon>Kutzneria</taxon>
    </lineage>
</organism>